<evidence type="ECO:0000259" key="10">
    <source>
        <dbReference type="PROSITE" id="PS51194"/>
    </source>
</evidence>
<protein>
    <recommendedName>
        <fullName evidence="2">RNA helicase</fullName>
        <ecNumber evidence="2">3.6.4.13</ecNumber>
    </recommendedName>
</protein>
<dbReference type="InterPro" id="IPR059027">
    <property type="entry name" value="DD_DDX21-DDX50"/>
</dbReference>
<dbReference type="GO" id="GO:0005829">
    <property type="term" value="C:cytosol"/>
    <property type="evidence" value="ECO:0007669"/>
    <property type="project" value="TreeGrafter"/>
</dbReference>
<evidence type="ECO:0000256" key="2">
    <source>
        <dbReference type="ARBA" id="ARBA00012552"/>
    </source>
</evidence>
<sequence>MGERRFSSSHPPYALPSVRWSSDKHRVSGACLLLPSLCFSHCLPPPSTPGSSLSSSSSSSSFPSSSSSSSFSASRLSCLDSVRLRKRWTMEPRGFPRLFLFFLRVSLLVCVFLLPESSASITNSKSRASLSCQVLSPALLSSILPLSPSSVSSPSLSSCRPSSPSLFSKVRRPCFAAAASKKKPHEDASRSSRAWAPASAFMPSCALVAAAFSSSFSPSWSCSSPLFATDVRSRHSPCRGRPFPLRDSATKSLAVASFLSASLSAGQSAGKASQTLHASASLPGTAEEAALSSPSPRLAAADGEEAKQAAKLEPANSEASSDRETASRGEHGKRLTDAALVSEEGKKRGSSEENARLDCDANGKTATQNAVCFGDAPFSSSPQEEEGDYWSDERSAPEERGREDVSEEAKKKRAETGEERDAQRSKNLSETQTRSMKRKEQEDRTAKEERFAETPDEDGETLTLLFPEEEEARQKTAVAAAAARAVAATTGKLFSSLHPKISTATVEALRARGITTMTPIQSESYEVLFEGRDVVARSETGSGKTIGFALPLMERERREMEKDFSRDSPAEDGNSSANDTSRDSGFYEQPRLLILEPTRELARQVAQEVERLGESLDLSSFCVYGGVPMESQLRQLRREKQRTAGRLLSPGTPDGASSSEKRLRKQAASGRLDVLIATPGRLLDLMGLNEGRETPQRDIDLSSVRRVVLDEADEMLKLGFAADVERILQKVKENPFNVQLILFSATTPGWVQDVAGTHLRNPTNIDILAERKLRTSTTVSHLAVRLPSLTPSASALPRSSSSGRGSSSAVAAAAPLLQDLILAESENGKQAIVFVPTKADADALANAADFERVGASVLHGDIGQETRQAVMEGFRRGRYKVLIATDVAARGIDVDSVDLVLHCGVPTDADTYIHRSGRTGRAGRAGKSLVLVSPQETADLERLERACGFKFSFIHLPSPNAILKSGAATASRLLDSISPSVLPFFRPAAEDVLRRGNLHGVSAVDIVARALAAAANMKALPQRSLLTGMAAQLTVLFANRRREWKSSNDVYYWIRVVAEDLGVELPPTLGDIRRSAADRRAAYFDLPVEIGSAFVKAFRTRASAEHAGEVRMTKAEQLVTPLVTESPDKRGVSQFFGRSASRTGRYRYGGDSDAFRNGGFWTARGRRFSPWNRRDGRTFDSGYSQGQQRNRSGRAPEENARVPFNRRGRARSDDTNFWDV</sequence>
<feature type="compositionally biased region" description="Basic and acidic residues" evidence="8">
    <location>
        <begin position="320"/>
        <end position="336"/>
    </location>
</feature>
<dbReference type="CDD" id="cd18787">
    <property type="entry name" value="SF2_C_DEAD"/>
    <property type="match status" value="1"/>
</dbReference>
<feature type="region of interest" description="Disordered" evidence="8">
    <location>
        <begin position="642"/>
        <end position="663"/>
    </location>
</feature>
<dbReference type="EC" id="3.6.4.13" evidence="2"/>
<dbReference type="Pfam" id="PF00271">
    <property type="entry name" value="Helicase_C"/>
    <property type="match status" value="1"/>
</dbReference>
<feature type="compositionally biased region" description="Basic and acidic residues" evidence="8">
    <location>
        <begin position="391"/>
        <end position="424"/>
    </location>
</feature>
<evidence type="ECO:0000256" key="7">
    <source>
        <dbReference type="ARBA" id="ARBA00022884"/>
    </source>
</evidence>
<dbReference type="InterPro" id="IPR001650">
    <property type="entry name" value="Helicase_C-like"/>
</dbReference>
<feature type="region of interest" description="Disordered" evidence="8">
    <location>
        <begin position="1172"/>
        <end position="1220"/>
    </location>
</feature>
<dbReference type="InterPro" id="IPR011545">
    <property type="entry name" value="DEAD/DEAH_box_helicase_dom"/>
</dbReference>
<dbReference type="PROSITE" id="PS51194">
    <property type="entry name" value="HELICASE_CTER"/>
    <property type="match status" value="1"/>
</dbReference>
<feature type="compositionally biased region" description="Polar residues" evidence="8">
    <location>
        <begin position="425"/>
        <end position="434"/>
    </location>
</feature>
<dbReference type="InterPro" id="IPR027417">
    <property type="entry name" value="P-loop_NTPase"/>
</dbReference>
<evidence type="ECO:0000256" key="1">
    <source>
        <dbReference type="ARBA" id="ARBA00006517"/>
    </source>
</evidence>
<dbReference type="GO" id="GO:0016787">
    <property type="term" value="F:hydrolase activity"/>
    <property type="evidence" value="ECO:0007669"/>
    <property type="project" value="UniProtKB-KW"/>
</dbReference>
<dbReference type="GO" id="GO:0005524">
    <property type="term" value="F:ATP binding"/>
    <property type="evidence" value="ECO:0007669"/>
    <property type="project" value="UniProtKB-KW"/>
</dbReference>
<dbReference type="PROSITE" id="PS51192">
    <property type="entry name" value="HELICASE_ATP_BIND_1"/>
    <property type="match status" value="1"/>
</dbReference>
<dbReference type="InterPro" id="IPR012562">
    <property type="entry name" value="GUCT"/>
</dbReference>
<feature type="compositionally biased region" description="Basic and acidic residues" evidence="8">
    <location>
        <begin position="558"/>
        <end position="569"/>
    </location>
</feature>
<reference evidence="11" key="1">
    <citation type="journal article" date="2015" name="PLoS ONE">
        <title>Comprehensive Evaluation of Toxoplasma gondii VEG and Neospora caninum LIV Genomes with Tachyzoite Stage Transcriptome and Proteome Defines Novel Transcript Features.</title>
        <authorList>
            <person name="Ramaprasad A."/>
            <person name="Mourier T."/>
            <person name="Naeem R."/>
            <person name="Malas T.B."/>
            <person name="Moussa E."/>
            <person name="Panigrahi A."/>
            <person name="Vermont S.J."/>
            <person name="Otto T.D."/>
            <person name="Wastling J."/>
            <person name="Pain A."/>
        </authorList>
    </citation>
    <scope>NUCLEOTIDE SEQUENCE</scope>
    <source>
        <strain evidence="11">VEG</strain>
    </source>
</reference>
<keyword evidence="3" id="KW-0547">Nucleotide-binding</keyword>
<feature type="region of interest" description="Disordered" evidence="8">
    <location>
        <begin position="279"/>
        <end position="460"/>
    </location>
</feature>
<feature type="domain" description="Helicase ATP-binding" evidence="9">
    <location>
        <begin position="525"/>
        <end position="765"/>
    </location>
</feature>
<keyword evidence="7" id="KW-0694">RNA-binding</keyword>
<dbReference type="GO" id="GO:0003724">
    <property type="term" value="F:RNA helicase activity"/>
    <property type="evidence" value="ECO:0007669"/>
    <property type="project" value="UniProtKB-EC"/>
</dbReference>
<dbReference type="CDD" id="cd00268">
    <property type="entry name" value="DEADc"/>
    <property type="match status" value="1"/>
</dbReference>
<dbReference type="EMBL" id="LN714491">
    <property type="protein sequence ID" value="CEL71939.1"/>
    <property type="molecule type" value="Genomic_DNA"/>
</dbReference>
<dbReference type="InterPro" id="IPR014001">
    <property type="entry name" value="Helicase_ATP-bd"/>
</dbReference>
<dbReference type="AlphaFoldDB" id="A0A0F7UPU2"/>
<dbReference type="PROSITE" id="PS00039">
    <property type="entry name" value="DEAD_ATP_HELICASE"/>
    <property type="match status" value="1"/>
</dbReference>
<feature type="compositionally biased region" description="Basic and acidic residues" evidence="8">
    <location>
        <begin position="438"/>
        <end position="453"/>
    </location>
</feature>
<dbReference type="InterPro" id="IPR044742">
    <property type="entry name" value="DEAD/DEAH_RhlB"/>
</dbReference>
<dbReference type="Gene3D" id="3.40.50.300">
    <property type="entry name" value="P-loop containing nucleotide triphosphate hydrolases"/>
    <property type="match status" value="2"/>
</dbReference>
<keyword evidence="5 11" id="KW-0347">Helicase</keyword>
<dbReference type="SMART" id="SM00487">
    <property type="entry name" value="DEXDc"/>
    <property type="match status" value="1"/>
</dbReference>
<feature type="compositionally biased region" description="Polar residues" evidence="8">
    <location>
        <begin position="1181"/>
        <end position="1190"/>
    </location>
</feature>
<organism evidence="11">
    <name type="scientific">Toxoplasma gondii (strain ATCC 50861 / VEG)</name>
    <dbReference type="NCBI Taxonomy" id="432359"/>
    <lineage>
        <taxon>Eukaryota</taxon>
        <taxon>Sar</taxon>
        <taxon>Alveolata</taxon>
        <taxon>Apicomplexa</taxon>
        <taxon>Conoidasida</taxon>
        <taxon>Coccidia</taxon>
        <taxon>Eucoccidiorida</taxon>
        <taxon>Eimeriorina</taxon>
        <taxon>Sarcocystidae</taxon>
        <taxon>Toxoplasma</taxon>
    </lineage>
</organism>
<evidence type="ECO:0000256" key="5">
    <source>
        <dbReference type="ARBA" id="ARBA00022806"/>
    </source>
</evidence>
<dbReference type="PANTHER" id="PTHR47959:SF1">
    <property type="entry name" value="ATP-DEPENDENT RNA HELICASE DBPA"/>
    <property type="match status" value="1"/>
</dbReference>
<dbReference type="InterPro" id="IPR000629">
    <property type="entry name" value="RNA-helicase_DEAD-box_CS"/>
</dbReference>
<dbReference type="SMART" id="SM00490">
    <property type="entry name" value="HELICc"/>
    <property type="match status" value="1"/>
</dbReference>
<dbReference type="InterPro" id="IPR050079">
    <property type="entry name" value="DEAD_box_RNA_helicase"/>
</dbReference>
<name>A0A0F7UPU2_TOXGV</name>
<dbReference type="PANTHER" id="PTHR47959">
    <property type="entry name" value="ATP-DEPENDENT RNA HELICASE RHLE-RELATED"/>
    <property type="match status" value="1"/>
</dbReference>
<dbReference type="SUPFAM" id="SSF52540">
    <property type="entry name" value="P-loop containing nucleoside triphosphate hydrolases"/>
    <property type="match status" value="1"/>
</dbReference>
<feature type="compositionally biased region" description="Low complexity" evidence="8">
    <location>
        <begin position="289"/>
        <end position="301"/>
    </location>
</feature>
<keyword evidence="6" id="KW-0067">ATP-binding</keyword>
<evidence type="ECO:0000256" key="8">
    <source>
        <dbReference type="SAM" id="MobiDB-lite"/>
    </source>
</evidence>
<evidence type="ECO:0000313" key="11">
    <source>
        <dbReference type="EMBL" id="CEL71939.1"/>
    </source>
</evidence>
<feature type="compositionally biased region" description="Basic and acidic residues" evidence="8">
    <location>
        <begin position="343"/>
        <end position="361"/>
    </location>
</feature>
<proteinExistence type="inferred from homology"/>
<dbReference type="Pfam" id="PF08152">
    <property type="entry name" value="GUCT"/>
    <property type="match status" value="1"/>
</dbReference>
<evidence type="ECO:0000256" key="6">
    <source>
        <dbReference type="ARBA" id="ARBA00022840"/>
    </source>
</evidence>
<feature type="region of interest" description="Disordered" evidence="8">
    <location>
        <begin position="558"/>
        <end position="584"/>
    </location>
</feature>
<evidence type="ECO:0000256" key="4">
    <source>
        <dbReference type="ARBA" id="ARBA00022801"/>
    </source>
</evidence>
<dbReference type="GO" id="GO:0003723">
    <property type="term" value="F:RNA binding"/>
    <property type="evidence" value="ECO:0007669"/>
    <property type="project" value="UniProtKB-KW"/>
</dbReference>
<keyword evidence="4" id="KW-0378">Hydrolase</keyword>
<accession>A0A0F7UPU2</accession>
<evidence type="ECO:0000256" key="3">
    <source>
        <dbReference type="ARBA" id="ARBA00022741"/>
    </source>
</evidence>
<dbReference type="Pfam" id="PF26142">
    <property type="entry name" value="DD_DDX21-DDX50"/>
    <property type="match status" value="1"/>
</dbReference>
<evidence type="ECO:0000259" key="9">
    <source>
        <dbReference type="PROSITE" id="PS51192"/>
    </source>
</evidence>
<dbReference type="Pfam" id="PF00270">
    <property type="entry name" value="DEAD"/>
    <property type="match status" value="1"/>
</dbReference>
<comment type="similarity">
    <text evidence="1">Belongs to the DEAD box helicase family. DDX21/DDX50 subfamily.</text>
</comment>
<gene>
    <name evidence="11" type="ORF">BN1205_052900</name>
</gene>
<feature type="domain" description="Helicase C-terminal" evidence="10">
    <location>
        <begin position="816"/>
        <end position="962"/>
    </location>
</feature>